<keyword evidence="2" id="KW-0723">Serine/threonine-protein kinase</keyword>
<proteinExistence type="predicted"/>
<feature type="compositionally biased region" description="Low complexity" evidence="1">
    <location>
        <begin position="31"/>
        <end position="40"/>
    </location>
</feature>
<keyword evidence="2" id="KW-0418">Kinase</keyword>
<evidence type="ECO:0000313" key="2">
    <source>
        <dbReference type="EMBL" id="MFD0802182.1"/>
    </source>
</evidence>
<accession>A0ABW3BGG2</accession>
<reference evidence="3" key="1">
    <citation type="journal article" date="2019" name="Int. J. Syst. Evol. Microbiol.">
        <title>The Global Catalogue of Microorganisms (GCM) 10K type strain sequencing project: providing services to taxonomists for standard genome sequencing and annotation.</title>
        <authorList>
            <consortium name="The Broad Institute Genomics Platform"/>
            <consortium name="The Broad Institute Genome Sequencing Center for Infectious Disease"/>
            <person name="Wu L."/>
            <person name="Ma J."/>
        </authorList>
    </citation>
    <scope>NUCLEOTIDE SEQUENCE [LARGE SCALE GENOMIC DNA]</scope>
    <source>
        <strain evidence="3">CCUG 63369</strain>
    </source>
</reference>
<dbReference type="GO" id="GO:0004674">
    <property type="term" value="F:protein serine/threonine kinase activity"/>
    <property type="evidence" value="ECO:0007669"/>
    <property type="project" value="UniProtKB-KW"/>
</dbReference>
<feature type="non-terminal residue" evidence="2">
    <location>
        <position position="1"/>
    </location>
</feature>
<evidence type="ECO:0000256" key="1">
    <source>
        <dbReference type="SAM" id="MobiDB-lite"/>
    </source>
</evidence>
<protein>
    <submittedName>
        <fullName evidence="2">Serine/threonine protein kinase</fullName>
    </submittedName>
</protein>
<feature type="compositionally biased region" description="Acidic residues" evidence="1">
    <location>
        <begin position="47"/>
        <end position="67"/>
    </location>
</feature>
<keyword evidence="3" id="KW-1185">Reference proteome</keyword>
<comment type="caution">
    <text evidence="2">The sequence shown here is derived from an EMBL/GenBank/DDBJ whole genome shotgun (WGS) entry which is preliminary data.</text>
</comment>
<gene>
    <name evidence="2" type="ORF">ACFQZU_12780</name>
</gene>
<evidence type="ECO:0000313" key="3">
    <source>
        <dbReference type="Proteomes" id="UP001596956"/>
    </source>
</evidence>
<name>A0ABW3BGG2_9ACTN</name>
<dbReference type="EMBL" id="JBHTHR010000393">
    <property type="protein sequence ID" value="MFD0802182.1"/>
    <property type="molecule type" value="Genomic_DNA"/>
</dbReference>
<feature type="region of interest" description="Disordered" evidence="1">
    <location>
        <begin position="1"/>
        <end position="77"/>
    </location>
</feature>
<keyword evidence="2" id="KW-0808">Transferase</keyword>
<dbReference type="Proteomes" id="UP001596956">
    <property type="component" value="Unassembled WGS sequence"/>
</dbReference>
<organism evidence="2 3">
    <name type="scientific">Streptomonospora algeriensis</name>
    <dbReference type="NCBI Taxonomy" id="995084"/>
    <lineage>
        <taxon>Bacteria</taxon>
        <taxon>Bacillati</taxon>
        <taxon>Actinomycetota</taxon>
        <taxon>Actinomycetes</taxon>
        <taxon>Streptosporangiales</taxon>
        <taxon>Nocardiopsidaceae</taxon>
        <taxon>Streptomonospora</taxon>
    </lineage>
</organism>
<sequence length="205" mass="21849">LAARDGAPGESDTAGENLMPDEQRPSPSPSPSASQPSAGQDQGGGGDDGDGGGEDGPELPDMDEYEDGTGFSVDVPADWSYDRREGTSVYFDIPSGGYLQIDQTDDPAGSAEGDWRNQEPVLSQNFPGYKLVGIEGLGEPYTDDFASAADWEFTFDGSGGRMHAVNRAFHTEEKGYALFLVSTEEGFSLNRAILDEMTDSFDPAR</sequence>